<feature type="region of interest" description="Disordered" evidence="4">
    <location>
        <begin position="178"/>
        <end position="211"/>
    </location>
</feature>
<reference evidence="6" key="1">
    <citation type="journal article" date="2021" name="Front. Microbiol.">
        <title>Comprehensive Comparative Genomics and Phenotyping of Methylobacterium Species.</title>
        <authorList>
            <person name="Alessa O."/>
            <person name="Ogura Y."/>
            <person name="Fujitani Y."/>
            <person name="Takami H."/>
            <person name="Hayashi T."/>
            <person name="Sahin N."/>
            <person name="Tani A."/>
        </authorList>
    </citation>
    <scope>NUCLEOTIDE SEQUENCE</scope>
    <source>
        <strain evidence="6">LMG 23639</strain>
    </source>
</reference>
<evidence type="ECO:0000256" key="1">
    <source>
        <dbReference type="ARBA" id="ARBA00004365"/>
    </source>
</evidence>
<feature type="domain" description="Flagellin N-terminal" evidence="5">
    <location>
        <begin position="15"/>
        <end position="141"/>
    </location>
</feature>
<gene>
    <name evidence="6" type="ORF">AOPFMNJM_1563</name>
</gene>
<dbReference type="Proteomes" id="UP001055102">
    <property type="component" value="Unassembled WGS sequence"/>
</dbReference>
<dbReference type="Pfam" id="PF00669">
    <property type="entry name" value="Flagellin_N"/>
    <property type="match status" value="1"/>
</dbReference>
<reference evidence="6" key="2">
    <citation type="submission" date="2021-08" db="EMBL/GenBank/DDBJ databases">
        <authorList>
            <person name="Tani A."/>
            <person name="Ola A."/>
            <person name="Ogura Y."/>
            <person name="Katsura K."/>
            <person name="Hayashi T."/>
        </authorList>
    </citation>
    <scope>NUCLEOTIDE SEQUENCE</scope>
    <source>
        <strain evidence="6">LMG 23639</strain>
    </source>
</reference>
<dbReference type="InterPro" id="IPR001029">
    <property type="entry name" value="Flagellin_N"/>
</dbReference>
<dbReference type="SUPFAM" id="SSF64518">
    <property type="entry name" value="Phase 1 flagellin"/>
    <property type="match status" value="1"/>
</dbReference>
<comment type="subcellular location">
    <subcellularLocation>
        <location evidence="1">Bacterial flagellum</location>
    </subcellularLocation>
</comment>
<organism evidence="6 7">
    <name type="scientific">Methylobacterium jeotgali</name>
    <dbReference type="NCBI Taxonomy" id="381630"/>
    <lineage>
        <taxon>Bacteria</taxon>
        <taxon>Pseudomonadati</taxon>
        <taxon>Pseudomonadota</taxon>
        <taxon>Alphaproteobacteria</taxon>
        <taxon>Hyphomicrobiales</taxon>
        <taxon>Methylobacteriaceae</taxon>
        <taxon>Methylobacterium</taxon>
    </lineage>
</organism>
<evidence type="ECO:0000256" key="3">
    <source>
        <dbReference type="ARBA" id="ARBA00023143"/>
    </source>
</evidence>
<accession>A0ABQ4SWI8</accession>
<keyword evidence="7" id="KW-1185">Reference proteome</keyword>
<dbReference type="EMBL" id="BPQR01000025">
    <property type="protein sequence ID" value="GJE06248.1"/>
    <property type="molecule type" value="Genomic_DNA"/>
</dbReference>
<evidence type="ECO:0000313" key="7">
    <source>
        <dbReference type="Proteomes" id="UP001055102"/>
    </source>
</evidence>
<evidence type="ECO:0000256" key="2">
    <source>
        <dbReference type="ARBA" id="ARBA00005709"/>
    </source>
</evidence>
<evidence type="ECO:0000256" key="4">
    <source>
        <dbReference type="SAM" id="MobiDB-lite"/>
    </source>
</evidence>
<protein>
    <recommendedName>
        <fullName evidence="5">Flagellin N-terminal domain-containing protein</fullName>
    </recommendedName>
</protein>
<sequence length="607" mass="60870">MTTITNFAAGSYNTLRSTQNLLNLKSQLEGLTTQLATGRTAETYGGLGAGRTTSLSAHAALAALDGYDSAIGTATTRVNLTAASLQQVTTLTSTLRSSLSNSLVNNSNATASSQLARNNLGAVIDALNQSVAGQYLFSGRATDVQPVQDVGTILNGDAGKGLDGLAKLVSEQKAADLGSGNGRLSIGTPATGATSFSLGEESAASDPTGRTRANFGFTIPSTPTATSAAFTITQTGTSVPPNVTLDHAPAEGQSFRVTVNQPDGSQKTLDLTVRSGAAASAADSFPVTTDGAAASLALKNLVAPGTVAGVQSGNPPALVATFSGGAPASYQIGLSAQPSEGDSLTVTLGMHDGTTTTVTLAARKTVSAGDTGVFQIGADAAETARNLSAALGTAVTTAASATLSASSTARASADFFNGTTKAGQEPRRILTDGSGNPYYAQSPQGRTVIWYQGDADSADARATTTVRIGAGNDLSIGAAANETAIRTALAGIAAMAVEGIADPTGSTGKTRFNALADRSASLLQTATTGSPGLNDITGEFSLASSALSNATAYNKATRTTLDGAVDKVENATTEEVAAKLLAVQTRLQASYQITATLSKLTLANYLG</sequence>
<proteinExistence type="inferred from homology"/>
<comment type="similarity">
    <text evidence="2">Belongs to the bacterial flagellin family.</text>
</comment>
<evidence type="ECO:0000313" key="6">
    <source>
        <dbReference type="EMBL" id="GJE06248.1"/>
    </source>
</evidence>
<comment type="caution">
    <text evidence="6">The sequence shown here is derived from an EMBL/GenBank/DDBJ whole genome shotgun (WGS) entry which is preliminary data.</text>
</comment>
<evidence type="ECO:0000259" key="5">
    <source>
        <dbReference type="Pfam" id="PF00669"/>
    </source>
</evidence>
<keyword evidence="3" id="KW-0975">Bacterial flagellum</keyword>
<name>A0ABQ4SWI8_9HYPH</name>
<dbReference type="RefSeq" id="WP_238274876.1">
    <property type="nucleotide sequence ID" value="NZ_BPQR01000025.1"/>
</dbReference>